<name>A0A4V1WAJ6_9SPHN</name>
<evidence type="ECO:0000256" key="4">
    <source>
        <dbReference type="ARBA" id="ARBA00023163"/>
    </source>
</evidence>
<evidence type="ECO:0000256" key="2">
    <source>
        <dbReference type="ARBA" id="ARBA00023015"/>
    </source>
</evidence>
<dbReference type="OMA" id="CECHDSA"/>
<dbReference type="GeneID" id="29274083"/>
<dbReference type="Gene3D" id="1.10.10.10">
    <property type="entry name" value="Winged helix-like DNA-binding domain superfamily/Winged helix DNA-binding domain"/>
    <property type="match status" value="1"/>
</dbReference>
<dbReference type="PROSITE" id="PS50931">
    <property type="entry name" value="HTH_LYSR"/>
    <property type="match status" value="1"/>
</dbReference>
<dbReference type="InterPro" id="IPR005119">
    <property type="entry name" value="LysR_subst-bd"/>
</dbReference>
<dbReference type="PRINTS" id="PR00039">
    <property type="entry name" value="HTHLYSR"/>
</dbReference>
<dbReference type="FunFam" id="1.10.10.10:FF:000001">
    <property type="entry name" value="LysR family transcriptional regulator"/>
    <property type="match status" value="1"/>
</dbReference>
<dbReference type="InterPro" id="IPR000847">
    <property type="entry name" value="LysR_HTH_N"/>
</dbReference>
<dbReference type="RefSeq" id="WP_013040716.1">
    <property type="nucleotide sequence ID" value="NZ_JACBZE010000001.1"/>
</dbReference>
<dbReference type="Proteomes" id="UP000292734">
    <property type="component" value="Unassembled WGS sequence"/>
</dbReference>
<dbReference type="AlphaFoldDB" id="A0A4V1WAJ6"/>
<dbReference type="Pfam" id="PF03466">
    <property type="entry name" value="LysR_substrate"/>
    <property type="match status" value="1"/>
</dbReference>
<comment type="similarity">
    <text evidence="1">Belongs to the LysR transcriptional regulatory family.</text>
</comment>
<dbReference type="PANTHER" id="PTHR30346:SF17">
    <property type="entry name" value="LYSR FAMILY TRANSCRIPTIONAL REGULATOR"/>
    <property type="match status" value="1"/>
</dbReference>
<sequence length="303" mass="33778">MELRHLRYFLAVAQERNFTRAAERLGIAQPPLSRQIRELEEALGVTLFQRASRPLGLTEGGRLFLDHAMRVVAEMEQLHAGMARHRSGNRRRFVIGFVGSSIYGPVPELIRKFRDGATDVEVELVEMNTVTQMAALKDGRIDAGIGRLAFDDPNIARHLIMRERLVVAVPIDHQLARHGGGVELRSVAAYELILYPSEPRPSYADHVLGLFRNNALEPRRIREVRELQTALGLVVAQAGICVVPSAVRRLRTEDVAYRDIVDEDAASPIFLSWRATDISAEMQALREIAQGYACASSGNEPTP</sequence>
<comment type="caution">
    <text evidence="6">The sequence shown here is derived from an EMBL/GenBank/DDBJ whole genome shotgun (WGS) entry which is preliminary data.</text>
</comment>
<dbReference type="SUPFAM" id="SSF46785">
    <property type="entry name" value="Winged helix' DNA-binding domain"/>
    <property type="match status" value="1"/>
</dbReference>
<proteinExistence type="inferred from homology"/>
<dbReference type="GO" id="GO:0003700">
    <property type="term" value="F:DNA-binding transcription factor activity"/>
    <property type="evidence" value="ECO:0007669"/>
    <property type="project" value="InterPro"/>
</dbReference>
<keyword evidence="4" id="KW-0804">Transcription</keyword>
<protein>
    <submittedName>
        <fullName evidence="6">LysR family transcriptional regulator</fullName>
    </submittedName>
</protein>
<evidence type="ECO:0000259" key="5">
    <source>
        <dbReference type="PROSITE" id="PS50931"/>
    </source>
</evidence>
<reference evidence="6 7" key="1">
    <citation type="submission" date="2019-02" db="EMBL/GenBank/DDBJ databases">
        <authorList>
            <person name="Feng G."/>
        </authorList>
    </citation>
    <scope>NUCLEOTIDE SEQUENCE [LARGE SCALE GENOMIC DNA]</scope>
    <source>
        <strain evidence="6 7">DSM 26779</strain>
    </source>
</reference>
<dbReference type="InterPro" id="IPR036390">
    <property type="entry name" value="WH_DNA-bd_sf"/>
</dbReference>
<dbReference type="InterPro" id="IPR036388">
    <property type="entry name" value="WH-like_DNA-bd_sf"/>
</dbReference>
<dbReference type="GO" id="GO:0003677">
    <property type="term" value="F:DNA binding"/>
    <property type="evidence" value="ECO:0007669"/>
    <property type="project" value="UniProtKB-KW"/>
</dbReference>
<keyword evidence="3" id="KW-0238">DNA-binding</keyword>
<evidence type="ECO:0000256" key="3">
    <source>
        <dbReference type="ARBA" id="ARBA00023125"/>
    </source>
</evidence>
<dbReference type="PANTHER" id="PTHR30346">
    <property type="entry name" value="TRANSCRIPTIONAL DUAL REGULATOR HCAR-RELATED"/>
    <property type="match status" value="1"/>
</dbReference>
<evidence type="ECO:0000313" key="6">
    <source>
        <dbReference type="EMBL" id="RYM03297.1"/>
    </source>
</evidence>
<gene>
    <name evidence="6" type="ORF">EWH08_01990</name>
</gene>
<dbReference type="EMBL" id="SEOM01000001">
    <property type="protein sequence ID" value="RYM03297.1"/>
    <property type="molecule type" value="Genomic_DNA"/>
</dbReference>
<dbReference type="GO" id="GO:0032993">
    <property type="term" value="C:protein-DNA complex"/>
    <property type="evidence" value="ECO:0007669"/>
    <property type="project" value="TreeGrafter"/>
</dbReference>
<organism evidence="6 7">
    <name type="scientific">Sphingobium indicum</name>
    <dbReference type="NCBI Taxonomy" id="332055"/>
    <lineage>
        <taxon>Bacteria</taxon>
        <taxon>Pseudomonadati</taxon>
        <taxon>Pseudomonadota</taxon>
        <taxon>Alphaproteobacteria</taxon>
        <taxon>Sphingomonadales</taxon>
        <taxon>Sphingomonadaceae</taxon>
        <taxon>Sphingobium</taxon>
    </lineage>
</organism>
<evidence type="ECO:0000313" key="7">
    <source>
        <dbReference type="Proteomes" id="UP000292734"/>
    </source>
</evidence>
<dbReference type="Pfam" id="PF00126">
    <property type="entry name" value="HTH_1"/>
    <property type="match status" value="1"/>
</dbReference>
<feature type="domain" description="HTH lysR-type" evidence="5">
    <location>
        <begin position="1"/>
        <end position="58"/>
    </location>
</feature>
<dbReference type="SUPFAM" id="SSF53850">
    <property type="entry name" value="Periplasmic binding protein-like II"/>
    <property type="match status" value="1"/>
</dbReference>
<evidence type="ECO:0000256" key="1">
    <source>
        <dbReference type="ARBA" id="ARBA00009437"/>
    </source>
</evidence>
<dbReference type="Gene3D" id="3.40.190.10">
    <property type="entry name" value="Periplasmic binding protein-like II"/>
    <property type="match status" value="2"/>
</dbReference>
<keyword evidence="2" id="KW-0805">Transcription regulation</keyword>
<accession>A0A4V1WAJ6</accession>